<dbReference type="RefSeq" id="WP_050339539.1">
    <property type="nucleotide sequence ID" value="NZ_AZCU01000009.1"/>
</dbReference>
<keyword evidence="3" id="KW-1003">Cell membrane</keyword>
<evidence type="ECO:0000256" key="8">
    <source>
        <dbReference type="SAM" id="Phobius"/>
    </source>
</evidence>
<protein>
    <submittedName>
        <fullName evidence="10">Integral membrane protein</fullName>
    </submittedName>
</protein>
<reference evidence="10 11" key="1">
    <citation type="journal article" date="2015" name="Genome Announc.">
        <title>Expanding the biotechnology potential of lactobacilli through comparative genomics of 213 strains and associated genera.</title>
        <authorList>
            <person name="Sun Z."/>
            <person name="Harris H.M."/>
            <person name="McCann A."/>
            <person name="Guo C."/>
            <person name="Argimon S."/>
            <person name="Zhang W."/>
            <person name="Yang X."/>
            <person name="Jeffery I.B."/>
            <person name="Cooney J.C."/>
            <person name="Kagawa T.F."/>
            <person name="Liu W."/>
            <person name="Song Y."/>
            <person name="Salvetti E."/>
            <person name="Wrobel A."/>
            <person name="Rasinkangas P."/>
            <person name="Parkhill J."/>
            <person name="Rea M.C."/>
            <person name="O'Sullivan O."/>
            <person name="Ritari J."/>
            <person name="Douillard F.P."/>
            <person name="Paul Ross R."/>
            <person name="Yang R."/>
            <person name="Briner A.E."/>
            <person name="Felis G.E."/>
            <person name="de Vos W.M."/>
            <person name="Barrangou R."/>
            <person name="Klaenhammer T.R."/>
            <person name="Caufield P.W."/>
            <person name="Cui Y."/>
            <person name="Zhang H."/>
            <person name="O'Toole P.W."/>
        </authorList>
    </citation>
    <scope>NUCLEOTIDE SEQUENCE [LARGE SCALE GENOMIC DNA]</scope>
    <source>
        <strain evidence="10 11">DSM 20314</strain>
    </source>
</reference>
<dbReference type="Proteomes" id="UP000051020">
    <property type="component" value="Unassembled WGS sequence"/>
</dbReference>
<feature type="coiled-coil region" evidence="7">
    <location>
        <begin position="511"/>
        <end position="538"/>
    </location>
</feature>
<evidence type="ECO:0000313" key="10">
    <source>
        <dbReference type="EMBL" id="KRK25021.1"/>
    </source>
</evidence>
<feature type="transmembrane region" description="Helical" evidence="8">
    <location>
        <begin position="172"/>
        <end position="192"/>
    </location>
</feature>
<keyword evidence="4 8" id="KW-0812">Transmembrane</keyword>
<keyword evidence="6 8" id="KW-0472">Membrane</keyword>
<dbReference type="GeneID" id="49394717"/>
<feature type="transmembrane region" description="Helical" evidence="8">
    <location>
        <begin position="229"/>
        <end position="255"/>
    </location>
</feature>
<dbReference type="PANTHER" id="PTHR33406">
    <property type="entry name" value="MEMBRANE PROTEIN MJ1562-RELATED"/>
    <property type="match status" value="1"/>
</dbReference>
<evidence type="ECO:0000259" key="9">
    <source>
        <dbReference type="Pfam" id="PF03176"/>
    </source>
</evidence>
<evidence type="ECO:0000256" key="6">
    <source>
        <dbReference type="ARBA" id="ARBA00023136"/>
    </source>
</evidence>
<evidence type="ECO:0000256" key="5">
    <source>
        <dbReference type="ARBA" id="ARBA00022989"/>
    </source>
</evidence>
<evidence type="ECO:0000256" key="7">
    <source>
        <dbReference type="SAM" id="Coils"/>
    </source>
</evidence>
<evidence type="ECO:0000256" key="3">
    <source>
        <dbReference type="ARBA" id="ARBA00022475"/>
    </source>
</evidence>
<feature type="transmembrane region" description="Helical" evidence="8">
    <location>
        <begin position="275"/>
        <end position="294"/>
    </location>
</feature>
<dbReference type="PANTHER" id="PTHR33406:SF6">
    <property type="entry name" value="MEMBRANE PROTEIN YDGH-RELATED"/>
    <property type="match status" value="1"/>
</dbReference>
<name>A0A837RAF9_LACPE</name>
<feature type="transmembrane region" description="Helical" evidence="8">
    <location>
        <begin position="357"/>
        <end position="377"/>
    </location>
</feature>
<proteinExistence type="inferred from homology"/>
<feature type="transmembrane region" description="Helical" evidence="8">
    <location>
        <begin position="198"/>
        <end position="217"/>
    </location>
</feature>
<evidence type="ECO:0000256" key="1">
    <source>
        <dbReference type="ARBA" id="ARBA00004651"/>
    </source>
</evidence>
<gene>
    <name evidence="10" type="ORF">FD24_GL003458</name>
</gene>
<dbReference type="GO" id="GO:0005886">
    <property type="term" value="C:plasma membrane"/>
    <property type="evidence" value="ECO:0007669"/>
    <property type="project" value="UniProtKB-SubCell"/>
</dbReference>
<organism evidence="10 11">
    <name type="scientific">Lactiplantibacillus pentosus DSM 20314</name>
    <dbReference type="NCBI Taxonomy" id="1423791"/>
    <lineage>
        <taxon>Bacteria</taxon>
        <taxon>Bacillati</taxon>
        <taxon>Bacillota</taxon>
        <taxon>Bacilli</taxon>
        <taxon>Lactobacillales</taxon>
        <taxon>Lactobacillaceae</taxon>
        <taxon>Lactiplantibacillus</taxon>
    </lineage>
</organism>
<feature type="transmembrane region" description="Helical" evidence="8">
    <location>
        <begin position="746"/>
        <end position="766"/>
    </location>
</feature>
<dbReference type="EMBL" id="AZCU01000009">
    <property type="protein sequence ID" value="KRK25021.1"/>
    <property type="molecule type" value="Genomic_DNA"/>
</dbReference>
<feature type="domain" description="Membrane transport protein MMPL" evidence="9">
    <location>
        <begin position="43"/>
        <end position="235"/>
    </location>
</feature>
<keyword evidence="7" id="KW-0175">Coiled coil</keyword>
<feature type="transmembrane region" description="Helical" evidence="8">
    <location>
        <begin position="301"/>
        <end position="320"/>
    </location>
</feature>
<comment type="caution">
    <text evidence="10">The sequence shown here is derived from an EMBL/GenBank/DDBJ whole genome shotgun (WGS) entry which is preliminary data.</text>
</comment>
<evidence type="ECO:0000256" key="4">
    <source>
        <dbReference type="ARBA" id="ARBA00022692"/>
    </source>
</evidence>
<evidence type="ECO:0000313" key="11">
    <source>
        <dbReference type="Proteomes" id="UP000051020"/>
    </source>
</evidence>
<dbReference type="InterPro" id="IPR004869">
    <property type="entry name" value="MMPL_dom"/>
</dbReference>
<comment type="subcellular location">
    <subcellularLocation>
        <location evidence="1">Cell membrane</location>
        <topology evidence="1">Multi-pass membrane protein</topology>
    </subcellularLocation>
</comment>
<comment type="similarity">
    <text evidence="2">Belongs to the resistance-nodulation-cell division (RND) (TC 2.A.6) family. MmpL subfamily.</text>
</comment>
<accession>A0A837RAF9</accession>
<dbReference type="InterPro" id="IPR050545">
    <property type="entry name" value="Mycobact_MmpL"/>
</dbReference>
<feature type="transmembrane region" description="Helical" evidence="8">
    <location>
        <begin position="723"/>
        <end position="740"/>
    </location>
</feature>
<feature type="transmembrane region" description="Helical" evidence="8">
    <location>
        <begin position="778"/>
        <end position="800"/>
    </location>
</feature>
<feature type="transmembrane region" description="Helical" evidence="8">
    <location>
        <begin position="12"/>
        <end position="34"/>
    </location>
</feature>
<evidence type="ECO:0000256" key="2">
    <source>
        <dbReference type="ARBA" id="ARBA00010157"/>
    </source>
</evidence>
<dbReference type="Pfam" id="PF03176">
    <property type="entry name" value="MMPL"/>
    <property type="match status" value="1"/>
</dbReference>
<dbReference type="AlphaFoldDB" id="A0A837RAF9"/>
<sequence>MRKLLKPKWLFLFFWGIVVLASIVILPNITTFVNEQTTMPQNQRTTAKYQQQWGHGLADTRSLTLVFSNPNGKLTKAQHRQITKVLAKLNRKADTYGLVQLRTATGMTNDRQLLRSNDGSTELALAAVQTSRADLPIIANQLNNAIAADGLTTSVTSSDLVYQQHVLRQGRALLVVYLIGTVITLMILGLIFKSLLVPLLNLGCQAVTLITTVSFITNSHLAWHWPLTASALGLAGLVSLLLTPILTWSFMRAYWRSAADETPEAVGLKILTTHYRQWGLTIIPLMLITLIAHWTAFITLASAWTIAVALMITLLAVPTLNDAFVGWLGDSLFWPGTNAWQPRSHNLWGQLSRFSHWQPALGLVASALLIVPGILSANQQFADDNLRPWQQAQLTNAELGQQLVQAHFGTGATGPITITLQGTQNLTHQRTLQTIDQLTRQLTAVPNVNRVISVTRPTGQPIASFYVNHQLSAINIDLAGKQTSVAQLQRTLASDQKTLKQAATSKHTKSVDQLSDRINDLADLNDQLNDQLQTVDKLLTPSADNKQPTEQADSEQLHRALSKLDRLTSRTTTALDHVVSAQTAVATEAGHVDQHVHRVTQSLKQTTAPFKTLLASLTATHSYLESLADSEVGHSFYLPANAATNQAYQNSLFTNVSSDSNMTQLTVLLKTAPGDQASRQTLRQLEAVTHASLLATPLKASKITTTGITAQQQARHQLVSQHALKWTVGVAGILVIALWLGLRSFLLSALLTSGLAALAISSWGWTQLIMTQWQHAGLLSSAVFLSSLVILALHWLTVTLMAVDRQNWFHHFDAQRLQTHFYACGQLVWPVTLLECGYLLPLWLTAAPNLKGLALMSLIGIGLSNLIVPATLPGLIRWTVSFPRWSQLLKRRSA</sequence>
<keyword evidence="5 8" id="KW-1133">Transmembrane helix</keyword>
<feature type="transmembrane region" description="Helical" evidence="8">
    <location>
        <begin position="852"/>
        <end position="876"/>
    </location>
</feature>